<evidence type="ECO:0000256" key="4">
    <source>
        <dbReference type="ARBA" id="ARBA00022989"/>
    </source>
</evidence>
<evidence type="ECO:0000256" key="2">
    <source>
        <dbReference type="ARBA" id="ARBA00022475"/>
    </source>
</evidence>
<dbReference type="GO" id="GO:0015171">
    <property type="term" value="F:amino acid transmembrane transporter activity"/>
    <property type="evidence" value="ECO:0007669"/>
    <property type="project" value="TreeGrafter"/>
</dbReference>
<comment type="subcellular location">
    <subcellularLocation>
        <location evidence="1">Cell membrane</location>
        <topology evidence="1">Multi-pass membrane protein</topology>
    </subcellularLocation>
</comment>
<dbReference type="InterPro" id="IPR001123">
    <property type="entry name" value="LeuE-type"/>
</dbReference>
<evidence type="ECO:0000256" key="6">
    <source>
        <dbReference type="SAM" id="Phobius"/>
    </source>
</evidence>
<proteinExistence type="predicted"/>
<keyword evidence="8" id="KW-1185">Reference proteome</keyword>
<feature type="transmembrane region" description="Helical" evidence="6">
    <location>
        <begin position="140"/>
        <end position="160"/>
    </location>
</feature>
<feature type="transmembrane region" description="Helical" evidence="6">
    <location>
        <begin position="69"/>
        <end position="89"/>
    </location>
</feature>
<name>A0A285CJI1_9RHOB</name>
<dbReference type="GO" id="GO:0005886">
    <property type="term" value="C:plasma membrane"/>
    <property type="evidence" value="ECO:0007669"/>
    <property type="project" value="UniProtKB-SubCell"/>
</dbReference>
<sequence>MMLFLKSMAMGLAIAAPLGPIGALCIQRTLAQGFRAGVAGGLGTALADAAYAAAAAAGFAAFAAVLDRIALPLGLGGGLFLIWLGVSGLRHRAGAAPAPAARRGLAGTLATTFVLTLANPATILSFAAIFAGLGLAQQAGAGAAALVVAGVFAGSMLWWVMLSGGVALAHRRLPAGFALWVARGSGLVMLGFGLWAVGIAAWQAAPHLLAIAP</sequence>
<feature type="transmembrane region" description="Helical" evidence="6">
    <location>
        <begin position="109"/>
        <end position="133"/>
    </location>
</feature>
<dbReference type="EMBL" id="OAOQ01000001">
    <property type="protein sequence ID" value="SNX67679.1"/>
    <property type="molecule type" value="Genomic_DNA"/>
</dbReference>
<evidence type="ECO:0000313" key="8">
    <source>
        <dbReference type="Proteomes" id="UP000219467"/>
    </source>
</evidence>
<gene>
    <name evidence="7" type="ORF">SAMN05878503_101316</name>
</gene>
<dbReference type="AlphaFoldDB" id="A0A285CJI1"/>
<feature type="transmembrane region" description="Helical" evidence="6">
    <location>
        <begin position="41"/>
        <end position="62"/>
    </location>
</feature>
<dbReference type="PANTHER" id="PTHR30086">
    <property type="entry name" value="ARGININE EXPORTER PROTEIN ARGO"/>
    <property type="match status" value="1"/>
</dbReference>
<keyword evidence="4 6" id="KW-1133">Transmembrane helix</keyword>
<keyword evidence="2" id="KW-1003">Cell membrane</keyword>
<keyword evidence="5 6" id="KW-0472">Membrane</keyword>
<feature type="transmembrane region" description="Helical" evidence="6">
    <location>
        <begin position="180"/>
        <end position="202"/>
    </location>
</feature>
<evidence type="ECO:0000256" key="5">
    <source>
        <dbReference type="ARBA" id="ARBA00023136"/>
    </source>
</evidence>
<evidence type="ECO:0000256" key="3">
    <source>
        <dbReference type="ARBA" id="ARBA00022692"/>
    </source>
</evidence>
<organism evidence="7 8">
    <name type="scientific">Cereibacter ovatus</name>
    <dbReference type="NCBI Taxonomy" id="439529"/>
    <lineage>
        <taxon>Bacteria</taxon>
        <taxon>Pseudomonadati</taxon>
        <taxon>Pseudomonadota</taxon>
        <taxon>Alphaproteobacteria</taxon>
        <taxon>Rhodobacterales</taxon>
        <taxon>Paracoccaceae</taxon>
        <taxon>Cereibacter</taxon>
    </lineage>
</organism>
<dbReference type="Pfam" id="PF01810">
    <property type="entry name" value="LysE"/>
    <property type="match status" value="1"/>
</dbReference>
<dbReference type="PANTHER" id="PTHR30086:SF20">
    <property type="entry name" value="ARGININE EXPORTER PROTEIN ARGO-RELATED"/>
    <property type="match status" value="1"/>
</dbReference>
<accession>A0A285CJI1</accession>
<protein>
    <submittedName>
        <fullName evidence="7">Putative LysE/RhtB family amino acid efflux pump</fullName>
    </submittedName>
</protein>
<evidence type="ECO:0000313" key="7">
    <source>
        <dbReference type="EMBL" id="SNX67679.1"/>
    </source>
</evidence>
<dbReference type="Proteomes" id="UP000219467">
    <property type="component" value="Unassembled WGS sequence"/>
</dbReference>
<reference evidence="8" key="1">
    <citation type="submission" date="2017-08" db="EMBL/GenBank/DDBJ databases">
        <authorList>
            <person name="Varghese N."/>
            <person name="Submissions S."/>
        </authorList>
    </citation>
    <scope>NUCLEOTIDE SEQUENCE [LARGE SCALE GENOMIC DNA]</scope>
    <source>
        <strain evidence="8">JA234</strain>
    </source>
</reference>
<dbReference type="RefSeq" id="WP_235840904.1">
    <property type="nucleotide sequence ID" value="NZ_OAOQ01000001.1"/>
</dbReference>
<evidence type="ECO:0000256" key="1">
    <source>
        <dbReference type="ARBA" id="ARBA00004651"/>
    </source>
</evidence>
<keyword evidence="3 6" id="KW-0812">Transmembrane</keyword>